<dbReference type="InterPro" id="IPR012349">
    <property type="entry name" value="Split_barrel_FMN-bd"/>
</dbReference>
<dbReference type="EMBL" id="JACHHB010000011">
    <property type="protein sequence ID" value="MBB5174245.1"/>
    <property type="molecule type" value="Genomic_DNA"/>
</dbReference>
<evidence type="ECO:0000313" key="5">
    <source>
        <dbReference type="EMBL" id="MBB5174245.1"/>
    </source>
</evidence>
<dbReference type="AlphaFoldDB" id="A0A840QSA5"/>
<evidence type="ECO:0000256" key="1">
    <source>
        <dbReference type="ARBA" id="ARBA00001917"/>
    </source>
</evidence>
<dbReference type="Pfam" id="PF01613">
    <property type="entry name" value="Flavin_Reduct"/>
    <property type="match status" value="1"/>
</dbReference>
<dbReference type="PANTHER" id="PTHR43567:SF1">
    <property type="entry name" value="FLAVOREDOXIN"/>
    <property type="match status" value="1"/>
</dbReference>
<comment type="similarity">
    <text evidence="3">Belongs to the flavoredoxin family.</text>
</comment>
<sequence length="184" mass="20645">MLTKTNQTLLHCYPGLIALITAKHEDVQNVMAAGWHSYMSFDPPIYGVAIGEGRFTHDLITQSGAYAVNFLPAEKAKEIEESGKMTGADGDKLEALQLDWQESENLGVPILTDAYVAYECEVRDQNTYGDHDWFVADIRGFYQDEKTFQENGLPNFSNITLPLYLGQSHFIFADKNATIKKVDD</sequence>
<comment type="cofactor">
    <cofactor evidence="1">
        <name>FMN</name>
        <dbReference type="ChEBI" id="CHEBI:58210"/>
    </cofactor>
</comment>
<dbReference type="GO" id="GO:0010181">
    <property type="term" value="F:FMN binding"/>
    <property type="evidence" value="ECO:0007669"/>
    <property type="project" value="InterPro"/>
</dbReference>
<evidence type="ECO:0000259" key="4">
    <source>
        <dbReference type="SMART" id="SM00903"/>
    </source>
</evidence>
<evidence type="ECO:0000256" key="2">
    <source>
        <dbReference type="ARBA" id="ARBA00022630"/>
    </source>
</evidence>
<proteinExistence type="inferred from homology"/>
<keyword evidence="6" id="KW-1185">Reference proteome</keyword>
<dbReference type="Gene3D" id="2.30.110.10">
    <property type="entry name" value="Electron Transport, Fmn-binding Protein, Chain A"/>
    <property type="match status" value="1"/>
</dbReference>
<organism evidence="5 6">
    <name type="scientific">Texcoconibacillus texcoconensis</name>
    <dbReference type="NCBI Taxonomy" id="1095777"/>
    <lineage>
        <taxon>Bacteria</taxon>
        <taxon>Bacillati</taxon>
        <taxon>Bacillota</taxon>
        <taxon>Bacilli</taxon>
        <taxon>Bacillales</taxon>
        <taxon>Bacillaceae</taxon>
        <taxon>Texcoconibacillus</taxon>
    </lineage>
</organism>
<dbReference type="SMART" id="SM00903">
    <property type="entry name" value="Flavin_Reduct"/>
    <property type="match status" value="1"/>
</dbReference>
<comment type="caution">
    <text evidence="5">The sequence shown here is derived from an EMBL/GenBank/DDBJ whole genome shotgun (WGS) entry which is preliminary data.</text>
</comment>
<accession>A0A840QSA5</accession>
<evidence type="ECO:0000313" key="6">
    <source>
        <dbReference type="Proteomes" id="UP000551878"/>
    </source>
</evidence>
<keyword evidence="2" id="KW-0285">Flavoprotein</keyword>
<dbReference type="GO" id="GO:0016646">
    <property type="term" value="F:oxidoreductase activity, acting on the CH-NH group of donors, NAD or NADP as acceptor"/>
    <property type="evidence" value="ECO:0007669"/>
    <property type="project" value="UniProtKB-ARBA"/>
</dbReference>
<dbReference type="InterPro" id="IPR052174">
    <property type="entry name" value="Flavoredoxin"/>
</dbReference>
<dbReference type="PANTHER" id="PTHR43567">
    <property type="entry name" value="FLAVOREDOXIN-RELATED-RELATED"/>
    <property type="match status" value="1"/>
</dbReference>
<protein>
    <submittedName>
        <fullName evidence="5">Flavin reductase (DIM6/NTAB) family NADH-FMN oxidoreductase RutF</fullName>
    </submittedName>
</protein>
<feature type="domain" description="Flavin reductase like" evidence="4">
    <location>
        <begin position="10"/>
        <end position="150"/>
    </location>
</feature>
<dbReference type="RefSeq" id="WP_184664677.1">
    <property type="nucleotide sequence ID" value="NZ_JACHHB010000011.1"/>
</dbReference>
<reference evidence="5 6" key="1">
    <citation type="submission" date="2020-08" db="EMBL/GenBank/DDBJ databases">
        <title>Genomic Encyclopedia of Type Strains, Phase IV (KMG-IV): sequencing the most valuable type-strain genomes for metagenomic binning, comparative biology and taxonomic classification.</title>
        <authorList>
            <person name="Goeker M."/>
        </authorList>
    </citation>
    <scope>NUCLEOTIDE SEQUENCE [LARGE SCALE GENOMIC DNA]</scope>
    <source>
        <strain evidence="5 6">DSM 24696</strain>
    </source>
</reference>
<dbReference type="SUPFAM" id="SSF50475">
    <property type="entry name" value="FMN-binding split barrel"/>
    <property type="match status" value="1"/>
</dbReference>
<evidence type="ECO:0000256" key="3">
    <source>
        <dbReference type="ARBA" id="ARBA00038054"/>
    </source>
</evidence>
<dbReference type="Proteomes" id="UP000551878">
    <property type="component" value="Unassembled WGS sequence"/>
</dbReference>
<name>A0A840QSA5_9BACI</name>
<gene>
    <name evidence="5" type="ORF">HNQ41_002439</name>
</gene>
<dbReference type="InterPro" id="IPR002563">
    <property type="entry name" value="Flavin_Rdtase-like_dom"/>
</dbReference>